<dbReference type="InterPro" id="IPR006638">
    <property type="entry name" value="Elp3/MiaA/NifB-like_rSAM"/>
</dbReference>
<comment type="cofactor">
    <cofactor evidence="1">
        <name>[4Fe-4S] cluster</name>
        <dbReference type="ChEBI" id="CHEBI:49883"/>
    </cofactor>
</comment>
<feature type="compositionally biased region" description="Gly residues" evidence="11">
    <location>
        <begin position="719"/>
        <end position="746"/>
    </location>
</feature>
<feature type="region of interest" description="Disordered" evidence="11">
    <location>
        <begin position="433"/>
        <end position="485"/>
    </location>
</feature>
<sequence>MTVVASSIAESPARAAAAAVDRALARAHSGERLDVADAEALLSATGERLERLLRIAGAMRDAGLAASGRPGVLTYSRKVFVPLTTLCRDRCHYCVFVDTPGQLLKKRKPAFMSPEQVLAVVRQGQAMDCKEVLLTLGDRPEDRWPEARAWLDEHGFASTLDYVGHIARLVTAETGLLAHLNPGVMSADELRTLRPTAPSMGMMLETTSRRLFDEPGQVHFGSPDKDPDVRLAVIDDAGRARVPFTTGILVGIGETLRDRAESLVAIRDAHERHMIDGPGGAQGHVQEVIVQNFRAKPRTAMQGAPDAELLEYVAAVAVARLVMGPRMRIQVPPNLSDPAEFDLLVRAGADDWGGVSPLTADHVNPERPWPHLDDLAGMTSELGFELRERLTAQPEFVLDAETWIDAGLRPAVAALADAATGLAASVPATVKAAGPSARSGHDDADTAHLGPALSRDGVEDSGDAPADASADARQRPNLLNSRRGHGVKELAEAAASDPLALDDTEWATLLEATGGDLDALAATADDVRRYTVGEAVSLVVNRNLTSSGLRPEPTADPATFTLDDVAAITADAWDLGATELCVQGLLPPDADPVGYLDIARAVKAAAPRIHLHAYRPQDVRDLAERGGLGLAGALAALRDAGVDTVPGTGVKVLSERVRALIAPGDLEIDRWIEGVAAAHRAGFSSTSVLFYGHVETAAERVAHLRRLRRMQGASTSPAGGHGSATGTGGHGSATGTGGHGSATGTGGFTEFVPIPLPGPAGGVPLVVGRAAIDEHRAMVAVSRLLLSGSIPHIQIPWTRVGREASAVLLQSGGDDLGGTLLDGRVKPAAGIEQGLELPVADAAALVARLFRPFRQRTTDYREPPADRKALQR</sequence>
<evidence type="ECO:0000256" key="8">
    <source>
        <dbReference type="ARBA" id="ARBA00023014"/>
    </source>
</evidence>
<evidence type="ECO:0000256" key="6">
    <source>
        <dbReference type="ARBA" id="ARBA00022723"/>
    </source>
</evidence>
<dbReference type="NCBIfam" id="TIGR03550">
    <property type="entry name" value="F420_cofG"/>
    <property type="match status" value="1"/>
</dbReference>
<evidence type="ECO:0000256" key="11">
    <source>
        <dbReference type="SAM" id="MobiDB-lite"/>
    </source>
</evidence>
<evidence type="ECO:0000313" key="14">
    <source>
        <dbReference type="Proteomes" id="UP001139354"/>
    </source>
</evidence>
<dbReference type="InterPro" id="IPR045567">
    <property type="entry name" value="CofH/MnqC-like_C"/>
</dbReference>
<evidence type="ECO:0000256" key="9">
    <source>
        <dbReference type="ARBA" id="ARBA00023239"/>
    </source>
</evidence>
<dbReference type="InterPro" id="IPR007197">
    <property type="entry name" value="rSAM"/>
</dbReference>
<dbReference type="GO" id="GO:0046872">
    <property type="term" value="F:metal ion binding"/>
    <property type="evidence" value="ECO:0007669"/>
    <property type="project" value="UniProtKB-KW"/>
</dbReference>
<evidence type="ECO:0000256" key="5">
    <source>
        <dbReference type="ARBA" id="ARBA00022691"/>
    </source>
</evidence>
<dbReference type="SFLD" id="SFLDG01064">
    <property type="entry name" value="F420__menaquinone_cofactor_bio"/>
    <property type="match status" value="1"/>
</dbReference>
<dbReference type="SFLD" id="SFLDF00294">
    <property type="entry name" value="7_8-didemethyl-8-hydroxy-5-dea"/>
    <property type="match status" value="1"/>
</dbReference>
<keyword evidence="8" id="KW-0411">Iron-sulfur</keyword>
<dbReference type="InterPro" id="IPR058240">
    <property type="entry name" value="rSAM_sf"/>
</dbReference>
<keyword evidence="5" id="KW-0949">S-adenosyl-L-methionine</keyword>
<evidence type="ECO:0000256" key="2">
    <source>
        <dbReference type="ARBA" id="ARBA00004712"/>
    </source>
</evidence>
<dbReference type="GO" id="GO:0016765">
    <property type="term" value="F:transferase activity, transferring alkyl or aryl (other than methyl) groups"/>
    <property type="evidence" value="ECO:0007669"/>
    <property type="project" value="InterPro"/>
</dbReference>
<feature type="region of interest" description="Disordered" evidence="11">
    <location>
        <begin position="710"/>
        <end position="746"/>
    </location>
</feature>
<accession>A0A9X1LTH3</accession>
<dbReference type="GO" id="GO:0051539">
    <property type="term" value="F:4 iron, 4 sulfur cluster binding"/>
    <property type="evidence" value="ECO:0007669"/>
    <property type="project" value="UniProtKB-KW"/>
</dbReference>
<gene>
    <name evidence="13" type="primary">cofG</name>
    <name evidence="13" type="ORF">KEC57_06040</name>
</gene>
<dbReference type="SMART" id="SM00729">
    <property type="entry name" value="Elp3"/>
    <property type="match status" value="1"/>
</dbReference>
<dbReference type="PROSITE" id="PS51918">
    <property type="entry name" value="RADICAL_SAM"/>
    <property type="match status" value="1"/>
</dbReference>
<keyword evidence="6" id="KW-0479">Metal-binding</keyword>
<dbReference type="SFLD" id="SFLDS00029">
    <property type="entry name" value="Radical_SAM"/>
    <property type="match status" value="1"/>
</dbReference>
<comment type="catalytic activity">
    <reaction evidence="10">
        <text>5-amino-5-(4-hydroxybenzyl)-6-(D-ribitylimino)-5,6-dihydrouracil + S-adenosyl-L-methionine = 7,8-didemethyl-8-hydroxy-5-deazariboflavin + 5'-deoxyadenosine + L-methionine + NH4(+) + H(+)</text>
        <dbReference type="Rhea" id="RHEA:55204"/>
        <dbReference type="ChEBI" id="CHEBI:15378"/>
        <dbReference type="ChEBI" id="CHEBI:17319"/>
        <dbReference type="ChEBI" id="CHEBI:28938"/>
        <dbReference type="ChEBI" id="CHEBI:57844"/>
        <dbReference type="ChEBI" id="CHEBI:59789"/>
        <dbReference type="ChEBI" id="CHEBI:59904"/>
        <dbReference type="ChEBI" id="CHEBI:85936"/>
        <dbReference type="EC" id="4.3.1.32"/>
    </reaction>
</comment>
<dbReference type="Proteomes" id="UP001139354">
    <property type="component" value="Unassembled WGS sequence"/>
</dbReference>
<keyword evidence="4" id="KW-0004">4Fe-4S</keyword>
<dbReference type="InterPro" id="IPR019939">
    <property type="entry name" value="CofG_family"/>
</dbReference>
<dbReference type="InterPro" id="IPR034405">
    <property type="entry name" value="F420"/>
</dbReference>
<dbReference type="InterPro" id="IPR013785">
    <property type="entry name" value="Aldolase_TIM"/>
</dbReference>
<dbReference type="GO" id="GO:0044689">
    <property type="term" value="F:7,8-didemethyl-8-hydroxy-5-deazariboflavin synthase activity"/>
    <property type="evidence" value="ECO:0007669"/>
    <property type="project" value="UniProtKB-EC"/>
</dbReference>
<proteinExistence type="inferred from homology"/>
<organism evidence="13 14">
    <name type="scientific">Microbacterium allomyrinae</name>
    <dbReference type="NCBI Taxonomy" id="2830666"/>
    <lineage>
        <taxon>Bacteria</taxon>
        <taxon>Bacillati</taxon>
        <taxon>Actinomycetota</taxon>
        <taxon>Actinomycetes</taxon>
        <taxon>Micrococcales</taxon>
        <taxon>Microbacteriaceae</taxon>
        <taxon>Microbacterium</taxon>
    </lineage>
</organism>
<evidence type="ECO:0000259" key="12">
    <source>
        <dbReference type="PROSITE" id="PS51918"/>
    </source>
</evidence>
<keyword evidence="7" id="KW-0408">Iron</keyword>
<evidence type="ECO:0000256" key="10">
    <source>
        <dbReference type="ARBA" id="ARBA00048974"/>
    </source>
</evidence>
<comment type="pathway">
    <text evidence="2">Cofactor biosynthesis; coenzyme F0 biosynthesis.</text>
</comment>
<dbReference type="NCBIfam" id="NF004884">
    <property type="entry name" value="PRK06245.1"/>
    <property type="match status" value="1"/>
</dbReference>
<protein>
    <recommendedName>
        <fullName evidence="3">7,8-didemethyl-8-hydroxy-5-deazariboflavin synthase</fullName>
        <ecNumber evidence="3">4.3.1.32</ecNumber>
    </recommendedName>
</protein>
<name>A0A9X1LTH3_9MICO</name>
<dbReference type="Pfam" id="PF04055">
    <property type="entry name" value="Radical_SAM"/>
    <property type="match status" value="1"/>
</dbReference>
<evidence type="ECO:0000256" key="1">
    <source>
        <dbReference type="ARBA" id="ARBA00001966"/>
    </source>
</evidence>
<evidence type="ECO:0000256" key="4">
    <source>
        <dbReference type="ARBA" id="ARBA00022485"/>
    </source>
</evidence>
<dbReference type="HAMAP" id="MF_01611">
    <property type="entry name" value="FO_synth_sub1"/>
    <property type="match status" value="1"/>
</dbReference>
<dbReference type="PANTHER" id="PTHR43076:SF1">
    <property type="entry name" value="LIPOYL SYNTHASE 2"/>
    <property type="match status" value="1"/>
</dbReference>
<dbReference type="RefSeq" id="WP_229383612.1">
    <property type="nucleotide sequence ID" value="NZ_JAGTTN010000001.1"/>
</dbReference>
<reference evidence="13" key="1">
    <citation type="submission" date="2021-04" db="EMBL/GenBank/DDBJ databases">
        <title>Microbacterium tenobrionis sp. nov. and Microbacterium allomyrinae sp. nov., isolated from larvae of Tenobrio molitor and Allomyrina dichotoma, respectively.</title>
        <authorList>
            <person name="Lee S.D."/>
        </authorList>
    </citation>
    <scope>NUCLEOTIDE SEQUENCE</scope>
    <source>
        <strain evidence="13">BWT-G7</strain>
    </source>
</reference>
<keyword evidence="9" id="KW-0456">Lyase</keyword>
<dbReference type="Pfam" id="PF19288">
    <property type="entry name" value="CofH_C"/>
    <property type="match status" value="1"/>
</dbReference>
<evidence type="ECO:0000313" key="13">
    <source>
        <dbReference type="EMBL" id="MCC2031744.1"/>
    </source>
</evidence>
<dbReference type="SUPFAM" id="SSF102114">
    <property type="entry name" value="Radical SAM enzymes"/>
    <property type="match status" value="2"/>
</dbReference>
<keyword evidence="14" id="KW-1185">Reference proteome</keyword>
<evidence type="ECO:0000256" key="3">
    <source>
        <dbReference type="ARBA" id="ARBA00012126"/>
    </source>
</evidence>
<dbReference type="SFLD" id="SFLDG01388">
    <property type="entry name" value="7_8-didemethyl-8-hydroxy-5-dea"/>
    <property type="match status" value="1"/>
</dbReference>
<dbReference type="CDD" id="cd01335">
    <property type="entry name" value="Radical_SAM"/>
    <property type="match status" value="1"/>
</dbReference>
<dbReference type="EMBL" id="JAGTTN010000001">
    <property type="protein sequence ID" value="MCC2031744.1"/>
    <property type="molecule type" value="Genomic_DNA"/>
</dbReference>
<comment type="caution">
    <text evidence="13">The sequence shown here is derived from an EMBL/GenBank/DDBJ whole genome shotgun (WGS) entry which is preliminary data.</text>
</comment>
<dbReference type="PANTHER" id="PTHR43076">
    <property type="entry name" value="FO SYNTHASE (COFH)"/>
    <property type="match status" value="1"/>
</dbReference>
<feature type="domain" description="Radical SAM core" evidence="12">
    <location>
        <begin position="73"/>
        <end position="332"/>
    </location>
</feature>
<evidence type="ECO:0000256" key="7">
    <source>
        <dbReference type="ARBA" id="ARBA00023004"/>
    </source>
</evidence>
<dbReference type="EC" id="4.3.1.32" evidence="3"/>
<dbReference type="AlphaFoldDB" id="A0A9X1LTH3"/>
<dbReference type="Gene3D" id="3.20.20.70">
    <property type="entry name" value="Aldolase class I"/>
    <property type="match status" value="2"/>
</dbReference>